<dbReference type="InterPro" id="IPR029787">
    <property type="entry name" value="Nucleotide_cyclase"/>
</dbReference>
<name>A0A0N4Z5S0_PARTI</name>
<evidence type="ECO:0000256" key="15">
    <source>
        <dbReference type="RuleBase" id="RU000405"/>
    </source>
</evidence>
<dbReference type="GO" id="GO:0035556">
    <property type="term" value="P:intracellular signal transduction"/>
    <property type="evidence" value="ECO:0007669"/>
    <property type="project" value="InterPro"/>
</dbReference>
<keyword evidence="20" id="KW-1185">Reference proteome</keyword>
<evidence type="ECO:0000256" key="3">
    <source>
        <dbReference type="ARBA" id="ARBA00001946"/>
    </source>
</evidence>
<evidence type="ECO:0000256" key="12">
    <source>
        <dbReference type="ARBA" id="ARBA00022998"/>
    </source>
</evidence>
<dbReference type="PROSITE" id="PS50948">
    <property type="entry name" value="PAN"/>
    <property type="match status" value="2"/>
</dbReference>
<dbReference type="CDD" id="cd07302">
    <property type="entry name" value="CHD"/>
    <property type="match status" value="2"/>
</dbReference>
<dbReference type="EC" id="4.6.1.1" evidence="5"/>
<comment type="similarity">
    <text evidence="15">Belongs to the adenylyl cyclase class-4/guanylyl cyclase family.</text>
</comment>
<comment type="subcellular location">
    <subcellularLocation>
        <location evidence="4">Membrane</location>
        <topology evidence="4">Multi-pass membrane protein</topology>
    </subcellularLocation>
</comment>
<evidence type="ECO:0000256" key="4">
    <source>
        <dbReference type="ARBA" id="ARBA00004141"/>
    </source>
</evidence>
<dbReference type="SUPFAM" id="SSF55073">
    <property type="entry name" value="Nucleotide cyclase"/>
    <property type="match status" value="2"/>
</dbReference>
<keyword evidence="14 15" id="KW-0456">Lyase</keyword>
<dbReference type="InterPro" id="IPR003609">
    <property type="entry name" value="Pan_app"/>
</dbReference>
<sequence>MEEHGGKDHEIRGVLLRHWTGLDRARLHTFHLWLIMYSLSLIFLTAYFAYSPLTFQFVILGMTFIISLIISYCLIRCEKEASFMMLNLPAVVVVSRGKLLELETLKDRQEQLLLSVIPAYLADKVSKSMREISSGANVNKSKHHHKLFHDLHVQSHDNVSILFADIVNFTVLAKQLTAKDLVRTLNELYSKFDEDAQKLQCMRIKFLGDCYYCVSGMPVNRPNHADMCVLMGLEMIKTIKQVRDATGVDVNMRIGVHTGNIYCGIIGIIRWQFDVWSDDVTLANHMESSGRPGAVHITKKTKEMLVGDYRIIDSSVDVDNERNNNKCKEETYYILPDKNTILERTASIYRNKRKNLDLMTNEDIGTSQSRLSIKSKFSKITEFWGAETPFANLNKASKDGEHSGRRPNYSNTIQCMTLIENNLNKMNFSNVKSILNWSSKRNEYQTAKMLFPFCKNSLNINLSECATLLILSIPLAIANFCTIFAYYPPDIHPLLVGQLCVCLLGLAMICIIEQMTVVGHSFLTSLAFAVSLLIAIGSHITITFRSVVDDATKIPSLVWLPSAMCHLCSIPVLYRLSYAFRCVLATADLCIFSILLVIFPGYGINYMLKTVNYKILSSQITAITIHLLAVYVLLLFVEWITEYEHKIEAACDIAFKNEETEVQLMQDINTLLIQNILPQSVAIKFLEPDRQTDELYAKDHNNVCVMFASIANFNDYWSECEKSRKLECLRLLNEIVCEFDKLLLKPKFSCIEKIKTVASTYMAASGLYENEGDLNRQKNVIAMVEFALSMNGVLEQLNLDSFQNFNLRIGLSLGPLVGGVIGAQKPQFDIWGNTVNMASRMDSHGIVNKIHITKEVAEILIKEGYEVESCGAIKVKGVKEPMETFSLCLDYLKQCFERYVGRKLVGLSPYHTEFKMADEGHCLEFCYNSASRCRGIVHDRVRHICYFFNDGDEDMTTFAKRMSYFKVATPQCFQYLSEGIRDTKLAGPIYKNWNNIPFTSVYISSTSTTTTTSTTETPSTTTEEIITTNEIVSKENVQAIYKEILKSSAEQVTLTTERPVTESKEIEFVKSFEDISGKLMPKVNGFKAVKRPVNENSILSLEEEEPEIRRKQSSAQSHNKASEMNDEHESSLGKAGLSPMNFNDSDFKYLSPTTEEKNFTGYNDCEIGDIRIWMAIENSEFLPTPDDDRFLIIDAENDVGCKRKCEKSNCDIFTLDEKDKNCRLHYAKDEENGNYFVNQIVPAPNDDFSSRTFKQLCYPPSYVALTQCSDIISFFEYSLNIDPKEVYSGFPSGSDGILNCVELCFFSKSFSCKSSTFDLESGECKLFEEDSISSPKLFKNLPKSRLLYFENGCNVEDLEPHNVRINKISRS</sequence>
<evidence type="ECO:0000313" key="20">
    <source>
        <dbReference type="Proteomes" id="UP000038045"/>
    </source>
</evidence>
<dbReference type="GO" id="GO:0005524">
    <property type="term" value="F:ATP binding"/>
    <property type="evidence" value="ECO:0007669"/>
    <property type="project" value="UniProtKB-KW"/>
</dbReference>
<dbReference type="PROSITE" id="PS00452">
    <property type="entry name" value="GUANYLATE_CYCLASE_1"/>
    <property type="match status" value="2"/>
</dbReference>
<keyword evidence="7" id="KW-0479">Metal-binding</keyword>
<dbReference type="GO" id="GO:0046872">
    <property type="term" value="F:metal ion binding"/>
    <property type="evidence" value="ECO:0007669"/>
    <property type="project" value="UniProtKB-KW"/>
</dbReference>
<comment type="catalytic activity">
    <reaction evidence="1">
        <text>GTP = 3',5'-cyclic GMP + diphosphate</text>
        <dbReference type="Rhea" id="RHEA:13665"/>
        <dbReference type="ChEBI" id="CHEBI:33019"/>
        <dbReference type="ChEBI" id="CHEBI:37565"/>
        <dbReference type="ChEBI" id="CHEBI:57746"/>
        <dbReference type="EC" id="4.6.1.2"/>
    </reaction>
</comment>
<dbReference type="WBParaSite" id="PTRK_0000246500.1">
    <property type="protein sequence ID" value="PTRK_0000246500.1"/>
    <property type="gene ID" value="PTRK_0000246500"/>
</dbReference>
<feature type="transmembrane region" description="Helical" evidence="17">
    <location>
        <begin position="55"/>
        <end position="75"/>
    </location>
</feature>
<accession>A0A0N4Z5S0</accession>
<feature type="domain" description="Apple" evidence="19">
    <location>
        <begin position="895"/>
        <end position="972"/>
    </location>
</feature>
<dbReference type="PANTHER" id="PTHR45627">
    <property type="entry name" value="ADENYLATE CYCLASE TYPE 1"/>
    <property type="match status" value="1"/>
</dbReference>
<organism evidence="20 21">
    <name type="scientific">Parastrongyloides trichosuri</name>
    <name type="common">Possum-specific nematode worm</name>
    <dbReference type="NCBI Taxonomy" id="131310"/>
    <lineage>
        <taxon>Eukaryota</taxon>
        <taxon>Metazoa</taxon>
        <taxon>Ecdysozoa</taxon>
        <taxon>Nematoda</taxon>
        <taxon>Chromadorea</taxon>
        <taxon>Rhabditida</taxon>
        <taxon>Tylenchina</taxon>
        <taxon>Panagrolaimomorpha</taxon>
        <taxon>Strongyloidoidea</taxon>
        <taxon>Strongyloididae</taxon>
        <taxon>Parastrongyloides</taxon>
    </lineage>
</organism>
<proteinExistence type="inferred from homology"/>
<keyword evidence="11 17" id="KW-1133">Transmembrane helix</keyword>
<dbReference type="InterPro" id="IPR018297">
    <property type="entry name" value="A/G_cyclase_CS"/>
</dbReference>
<evidence type="ECO:0000256" key="2">
    <source>
        <dbReference type="ARBA" id="ARBA00001593"/>
    </source>
</evidence>
<reference evidence="21" key="1">
    <citation type="submission" date="2017-02" db="UniProtKB">
        <authorList>
            <consortium name="WormBaseParasite"/>
        </authorList>
    </citation>
    <scope>IDENTIFICATION</scope>
</reference>
<evidence type="ECO:0000256" key="6">
    <source>
        <dbReference type="ARBA" id="ARBA00022692"/>
    </source>
</evidence>
<keyword evidence="13 17" id="KW-0472">Membrane</keyword>
<protein>
    <recommendedName>
        <fullName evidence="5">adenylate cyclase</fullName>
        <ecNumber evidence="5">4.6.1.1</ecNumber>
    </recommendedName>
</protein>
<comment type="catalytic activity">
    <reaction evidence="2">
        <text>ATP = 3',5'-cyclic AMP + diphosphate</text>
        <dbReference type="Rhea" id="RHEA:15389"/>
        <dbReference type="ChEBI" id="CHEBI:30616"/>
        <dbReference type="ChEBI" id="CHEBI:33019"/>
        <dbReference type="ChEBI" id="CHEBI:58165"/>
        <dbReference type="EC" id="4.6.1.1"/>
    </reaction>
</comment>
<dbReference type="SUPFAM" id="SSF57414">
    <property type="entry name" value="Hairpin loop containing domain-like"/>
    <property type="match status" value="2"/>
</dbReference>
<dbReference type="Pfam" id="PF00024">
    <property type="entry name" value="PAN_1"/>
    <property type="match status" value="2"/>
</dbReference>
<evidence type="ECO:0000256" key="16">
    <source>
        <dbReference type="SAM" id="MobiDB-lite"/>
    </source>
</evidence>
<evidence type="ECO:0000256" key="7">
    <source>
        <dbReference type="ARBA" id="ARBA00022723"/>
    </source>
</evidence>
<evidence type="ECO:0000256" key="13">
    <source>
        <dbReference type="ARBA" id="ARBA00023136"/>
    </source>
</evidence>
<dbReference type="Pfam" id="PF00211">
    <property type="entry name" value="Guanylate_cyc"/>
    <property type="match status" value="2"/>
</dbReference>
<dbReference type="GO" id="GO:0006171">
    <property type="term" value="P:cAMP biosynthetic process"/>
    <property type="evidence" value="ECO:0007669"/>
    <property type="project" value="UniProtKB-KW"/>
</dbReference>
<evidence type="ECO:0000256" key="17">
    <source>
        <dbReference type="SAM" id="Phobius"/>
    </source>
</evidence>
<keyword evidence="12" id="KW-0115">cAMP biosynthesis</keyword>
<evidence type="ECO:0000256" key="8">
    <source>
        <dbReference type="ARBA" id="ARBA00022741"/>
    </source>
</evidence>
<dbReference type="STRING" id="131310.A0A0N4Z5S0"/>
<keyword evidence="6 17" id="KW-0812">Transmembrane</keyword>
<feature type="domain" description="Guanylate cyclase" evidence="18">
    <location>
        <begin position="160"/>
        <end position="287"/>
    </location>
</feature>
<dbReference type="FunFam" id="3.30.70.1230:FF:000024">
    <property type="entry name" value="ACXA, isoform A"/>
    <property type="match status" value="1"/>
</dbReference>
<dbReference type="GO" id="GO:0004383">
    <property type="term" value="F:guanylate cyclase activity"/>
    <property type="evidence" value="ECO:0007669"/>
    <property type="project" value="UniProtKB-EC"/>
</dbReference>
<feature type="transmembrane region" description="Helical" evidence="17">
    <location>
        <begin position="583"/>
        <end position="604"/>
    </location>
</feature>
<dbReference type="FunFam" id="3.30.70.1230:FF:000032">
    <property type="entry name" value="Adenylyl cyclase 78C"/>
    <property type="match status" value="1"/>
</dbReference>
<feature type="transmembrane region" description="Helical" evidence="17">
    <location>
        <begin position="616"/>
        <end position="637"/>
    </location>
</feature>
<evidence type="ECO:0000259" key="19">
    <source>
        <dbReference type="PROSITE" id="PS50948"/>
    </source>
</evidence>
<dbReference type="SMART" id="SM00473">
    <property type="entry name" value="PAN_AP"/>
    <property type="match status" value="3"/>
</dbReference>
<evidence type="ECO:0000259" key="18">
    <source>
        <dbReference type="PROSITE" id="PS50125"/>
    </source>
</evidence>
<keyword evidence="10" id="KW-0460">Magnesium</keyword>
<feature type="domain" description="Guanylate cyclase" evidence="18">
    <location>
        <begin position="704"/>
        <end position="842"/>
    </location>
</feature>
<evidence type="ECO:0000256" key="10">
    <source>
        <dbReference type="ARBA" id="ARBA00022842"/>
    </source>
</evidence>
<dbReference type="PANTHER" id="PTHR45627:SF12">
    <property type="entry name" value="ADENYLATE CYCLASE TYPE 2"/>
    <property type="match status" value="1"/>
</dbReference>
<evidence type="ECO:0000256" key="11">
    <source>
        <dbReference type="ARBA" id="ARBA00022989"/>
    </source>
</evidence>
<dbReference type="GO" id="GO:0004016">
    <property type="term" value="F:adenylate cyclase activity"/>
    <property type="evidence" value="ECO:0007669"/>
    <property type="project" value="UniProtKB-EC"/>
</dbReference>
<dbReference type="SMART" id="SM00044">
    <property type="entry name" value="CYCc"/>
    <property type="match status" value="2"/>
</dbReference>
<dbReference type="PROSITE" id="PS50125">
    <property type="entry name" value="GUANYLATE_CYCLASE_2"/>
    <property type="match status" value="2"/>
</dbReference>
<evidence type="ECO:0000313" key="21">
    <source>
        <dbReference type="WBParaSite" id="PTRK_0000246500.1"/>
    </source>
</evidence>
<dbReference type="Gene3D" id="3.50.4.10">
    <property type="entry name" value="Hepatocyte Growth Factor"/>
    <property type="match status" value="1"/>
</dbReference>
<evidence type="ECO:0000256" key="9">
    <source>
        <dbReference type="ARBA" id="ARBA00022840"/>
    </source>
</evidence>
<feature type="domain" description="Apple" evidence="19">
    <location>
        <begin position="1268"/>
        <end position="1353"/>
    </location>
</feature>
<feature type="transmembrane region" description="Helical" evidence="17">
    <location>
        <begin position="493"/>
        <end position="511"/>
    </location>
</feature>
<keyword evidence="8" id="KW-0547">Nucleotide-binding</keyword>
<dbReference type="GO" id="GO:0007193">
    <property type="term" value="P:adenylate cyclase-inhibiting G protein-coupled receptor signaling pathway"/>
    <property type="evidence" value="ECO:0007669"/>
    <property type="project" value="TreeGrafter"/>
</dbReference>
<feature type="transmembrane region" description="Helical" evidence="17">
    <location>
        <begin position="30"/>
        <end position="49"/>
    </location>
</feature>
<evidence type="ECO:0000256" key="1">
    <source>
        <dbReference type="ARBA" id="ARBA00001436"/>
    </source>
</evidence>
<dbReference type="GO" id="GO:0005886">
    <property type="term" value="C:plasma membrane"/>
    <property type="evidence" value="ECO:0007669"/>
    <property type="project" value="TreeGrafter"/>
</dbReference>
<evidence type="ECO:0000256" key="5">
    <source>
        <dbReference type="ARBA" id="ARBA00012201"/>
    </source>
</evidence>
<dbReference type="Proteomes" id="UP000038045">
    <property type="component" value="Unplaced"/>
</dbReference>
<keyword evidence="9" id="KW-0067">ATP-binding</keyword>
<feature type="region of interest" description="Disordered" evidence="16">
    <location>
        <begin position="1100"/>
        <end position="1139"/>
    </location>
</feature>
<comment type="cofactor">
    <cofactor evidence="3">
        <name>Mg(2+)</name>
        <dbReference type="ChEBI" id="CHEBI:18420"/>
    </cofactor>
</comment>
<dbReference type="GO" id="GO:0007189">
    <property type="term" value="P:adenylate cyclase-activating G protein-coupled receptor signaling pathway"/>
    <property type="evidence" value="ECO:0007669"/>
    <property type="project" value="TreeGrafter"/>
</dbReference>
<evidence type="ECO:0000256" key="14">
    <source>
        <dbReference type="ARBA" id="ARBA00023239"/>
    </source>
</evidence>
<feature type="compositionally biased region" description="Basic and acidic residues" evidence="16">
    <location>
        <begin position="1120"/>
        <end position="1131"/>
    </location>
</feature>
<feature type="transmembrane region" description="Helical" evidence="17">
    <location>
        <begin position="523"/>
        <end position="544"/>
    </location>
</feature>
<dbReference type="InterPro" id="IPR001054">
    <property type="entry name" value="A/G_cyclase"/>
</dbReference>
<feature type="transmembrane region" description="Helical" evidence="17">
    <location>
        <begin position="465"/>
        <end position="487"/>
    </location>
</feature>
<dbReference type="Gene3D" id="3.30.70.1230">
    <property type="entry name" value="Nucleotide cyclase"/>
    <property type="match status" value="2"/>
</dbReference>